<dbReference type="InterPro" id="IPR036097">
    <property type="entry name" value="HisK_dim/P_sf"/>
</dbReference>
<dbReference type="InterPro" id="IPR003594">
    <property type="entry name" value="HATPase_dom"/>
</dbReference>
<sequence length="368" mass="41269">MSRAILEGDEEFLRSLLESTTEGILVIDTESRIRFANPAIEPILGYRPEELIGREKMVIIPERLRSAHKEGLSQYLDTGERHIDWTGVDLPALHKDGHEVPVSVSMEEFTYRGERLFCGVFTDVTDRKRRERRLREQADELEEFAGVLSHDLRNPLSVAQGYLRLARDDDDSEVLRKVTESLDRMEQIIDDTLAHARDAQTADETEVTPLRELVQAAWQSVVTDEATLVLPSERWRIRAHEGRVRQLVENLIRNAVEHGSTGSETESHDAVERGAEGGDGGSDGDRVTVRVGVLDEEDGFYVEDDGSGLPDHVKAQWEESVESTSDHTGGYGLNIVQTVAAEHGWEMRVADAESGGARFEFRGVSFVH</sequence>
<dbReference type="InterPro" id="IPR013767">
    <property type="entry name" value="PAS_fold"/>
</dbReference>
<protein>
    <recommendedName>
        <fullName evidence="2">histidine kinase</fullName>
        <ecNumber evidence="2">2.7.13.3</ecNumber>
    </recommendedName>
</protein>
<evidence type="ECO:0000256" key="6">
    <source>
        <dbReference type="SAM" id="MobiDB-lite"/>
    </source>
</evidence>
<evidence type="ECO:0000256" key="4">
    <source>
        <dbReference type="ARBA" id="ARBA00022777"/>
    </source>
</evidence>
<dbReference type="PANTHER" id="PTHR43711:SF1">
    <property type="entry name" value="HISTIDINE KINASE 1"/>
    <property type="match status" value="1"/>
</dbReference>
<dbReference type="CDD" id="cd00082">
    <property type="entry name" value="HisKA"/>
    <property type="match status" value="1"/>
</dbReference>
<dbReference type="CDD" id="cd00130">
    <property type="entry name" value="PAS"/>
    <property type="match status" value="1"/>
</dbReference>
<evidence type="ECO:0000259" key="7">
    <source>
        <dbReference type="PROSITE" id="PS50109"/>
    </source>
</evidence>
<dbReference type="InterPro" id="IPR005467">
    <property type="entry name" value="His_kinase_dom"/>
</dbReference>
<dbReference type="SUPFAM" id="SSF47384">
    <property type="entry name" value="Homodimeric domain of signal transducing histidine kinase"/>
    <property type="match status" value="1"/>
</dbReference>
<evidence type="ECO:0000256" key="3">
    <source>
        <dbReference type="ARBA" id="ARBA00022679"/>
    </source>
</evidence>
<dbReference type="NCBIfam" id="TIGR00229">
    <property type="entry name" value="sensory_box"/>
    <property type="match status" value="1"/>
</dbReference>
<evidence type="ECO:0000313" key="10">
    <source>
        <dbReference type="EMBL" id="MDS0298005.1"/>
    </source>
</evidence>
<name>A0ABU2GB32_9EURY</name>
<gene>
    <name evidence="10" type="ORF">NDI76_04555</name>
</gene>
<organism evidence="10 11">
    <name type="scientific">Halogeometricum salsisoli</name>
    <dbReference type="NCBI Taxonomy" id="2950536"/>
    <lineage>
        <taxon>Archaea</taxon>
        <taxon>Methanobacteriati</taxon>
        <taxon>Methanobacteriota</taxon>
        <taxon>Stenosarchaea group</taxon>
        <taxon>Halobacteria</taxon>
        <taxon>Halobacteriales</taxon>
        <taxon>Haloferacaceae</taxon>
        <taxon>Halogeometricum</taxon>
    </lineage>
</organism>
<dbReference type="SUPFAM" id="SSF55785">
    <property type="entry name" value="PYP-like sensor domain (PAS domain)"/>
    <property type="match status" value="1"/>
</dbReference>
<keyword evidence="11" id="KW-1185">Reference proteome</keyword>
<dbReference type="EMBL" id="JAMQOP010000001">
    <property type="protein sequence ID" value="MDS0298005.1"/>
    <property type="molecule type" value="Genomic_DNA"/>
</dbReference>
<dbReference type="InterPro" id="IPR000014">
    <property type="entry name" value="PAS"/>
</dbReference>
<comment type="caution">
    <text evidence="10">The sequence shown here is derived from an EMBL/GenBank/DDBJ whole genome shotgun (WGS) entry which is preliminary data.</text>
</comment>
<dbReference type="InterPro" id="IPR003661">
    <property type="entry name" value="HisK_dim/P_dom"/>
</dbReference>
<dbReference type="Proteomes" id="UP001257060">
    <property type="component" value="Unassembled WGS sequence"/>
</dbReference>
<dbReference type="RefSeq" id="WP_310922828.1">
    <property type="nucleotide sequence ID" value="NZ_JAMQOP010000001.1"/>
</dbReference>
<evidence type="ECO:0000313" key="11">
    <source>
        <dbReference type="Proteomes" id="UP001257060"/>
    </source>
</evidence>
<feature type="domain" description="PAC" evidence="9">
    <location>
        <begin position="86"/>
        <end position="136"/>
    </location>
</feature>
<dbReference type="Gene3D" id="3.30.565.10">
    <property type="entry name" value="Histidine kinase-like ATPase, C-terminal domain"/>
    <property type="match status" value="1"/>
</dbReference>
<dbReference type="SMART" id="SM00388">
    <property type="entry name" value="HisKA"/>
    <property type="match status" value="1"/>
</dbReference>
<dbReference type="GO" id="GO:0016301">
    <property type="term" value="F:kinase activity"/>
    <property type="evidence" value="ECO:0007669"/>
    <property type="project" value="UniProtKB-KW"/>
</dbReference>
<feature type="region of interest" description="Disordered" evidence="6">
    <location>
        <begin position="257"/>
        <end position="286"/>
    </location>
</feature>
<dbReference type="PANTHER" id="PTHR43711">
    <property type="entry name" value="TWO-COMPONENT HISTIDINE KINASE"/>
    <property type="match status" value="1"/>
</dbReference>
<dbReference type="InterPro" id="IPR036890">
    <property type="entry name" value="HATPase_C_sf"/>
</dbReference>
<dbReference type="PROSITE" id="PS50113">
    <property type="entry name" value="PAC"/>
    <property type="match status" value="1"/>
</dbReference>
<dbReference type="Pfam" id="PF00989">
    <property type="entry name" value="PAS"/>
    <property type="match status" value="1"/>
</dbReference>
<dbReference type="Pfam" id="PF02518">
    <property type="entry name" value="HATPase_c"/>
    <property type="match status" value="1"/>
</dbReference>
<evidence type="ECO:0000259" key="8">
    <source>
        <dbReference type="PROSITE" id="PS50112"/>
    </source>
</evidence>
<keyword evidence="4 10" id="KW-0418">Kinase</keyword>
<dbReference type="SMART" id="SM00387">
    <property type="entry name" value="HATPase_c"/>
    <property type="match status" value="1"/>
</dbReference>
<dbReference type="Gene3D" id="3.30.450.20">
    <property type="entry name" value="PAS domain"/>
    <property type="match status" value="1"/>
</dbReference>
<evidence type="ECO:0000256" key="1">
    <source>
        <dbReference type="ARBA" id="ARBA00000085"/>
    </source>
</evidence>
<feature type="compositionally biased region" description="Basic and acidic residues" evidence="6">
    <location>
        <begin position="265"/>
        <end position="276"/>
    </location>
</feature>
<dbReference type="InterPro" id="IPR000700">
    <property type="entry name" value="PAS-assoc_C"/>
</dbReference>
<accession>A0ABU2GB32</accession>
<dbReference type="SMART" id="SM00091">
    <property type="entry name" value="PAS"/>
    <property type="match status" value="1"/>
</dbReference>
<comment type="catalytic activity">
    <reaction evidence="1">
        <text>ATP + protein L-histidine = ADP + protein N-phospho-L-histidine.</text>
        <dbReference type="EC" id="2.7.13.3"/>
    </reaction>
</comment>
<keyword evidence="3" id="KW-0808">Transferase</keyword>
<evidence type="ECO:0000256" key="2">
    <source>
        <dbReference type="ARBA" id="ARBA00012438"/>
    </source>
</evidence>
<dbReference type="InterPro" id="IPR035965">
    <property type="entry name" value="PAS-like_dom_sf"/>
</dbReference>
<feature type="domain" description="PAS" evidence="8">
    <location>
        <begin position="9"/>
        <end position="79"/>
    </location>
</feature>
<dbReference type="PROSITE" id="PS50112">
    <property type="entry name" value="PAS"/>
    <property type="match status" value="1"/>
</dbReference>
<dbReference type="InterPro" id="IPR050736">
    <property type="entry name" value="Sensor_HK_Regulatory"/>
</dbReference>
<keyword evidence="5" id="KW-0902">Two-component regulatory system</keyword>
<evidence type="ECO:0000259" key="9">
    <source>
        <dbReference type="PROSITE" id="PS50113"/>
    </source>
</evidence>
<evidence type="ECO:0000256" key="5">
    <source>
        <dbReference type="ARBA" id="ARBA00023012"/>
    </source>
</evidence>
<proteinExistence type="predicted"/>
<dbReference type="EC" id="2.7.13.3" evidence="2"/>
<feature type="domain" description="Histidine kinase" evidence="7">
    <location>
        <begin position="147"/>
        <end position="362"/>
    </location>
</feature>
<dbReference type="Pfam" id="PF00512">
    <property type="entry name" value="HisKA"/>
    <property type="match status" value="1"/>
</dbReference>
<reference evidence="10 11" key="1">
    <citation type="submission" date="2022-06" db="EMBL/GenBank/DDBJ databases">
        <title>Halogeometricum sp. a new haloarchaeum isolate from saline soil.</title>
        <authorList>
            <person name="Strakova D."/>
            <person name="Galisteo C."/>
            <person name="Sanchez-Porro C."/>
            <person name="Ventosa A."/>
        </authorList>
    </citation>
    <scope>NUCLEOTIDE SEQUENCE [LARGE SCALE GENOMIC DNA]</scope>
    <source>
        <strain evidence="10 11">S1BR25-6</strain>
    </source>
</reference>
<dbReference type="Gene3D" id="1.10.287.130">
    <property type="match status" value="1"/>
</dbReference>
<dbReference type="PROSITE" id="PS50109">
    <property type="entry name" value="HIS_KIN"/>
    <property type="match status" value="1"/>
</dbReference>
<dbReference type="SUPFAM" id="SSF55874">
    <property type="entry name" value="ATPase domain of HSP90 chaperone/DNA topoisomerase II/histidine kinase"/>
    <property type="match status" value="1"/>
</dbReference>